<dbReference type="InterPro" id="IPR046347">
    <property type="entry name" value="bZIP_sf"/>
</dbReference>
<protein>
    <recommendedName>
        <fullName evidence="2">BZIP domain-containing protein</fullName>
    </recommendedName>
</protein>
<evidence type="ECO:0000313" key="3">
    <source>
        <dbReference type="EMBL" id="KAJ2777311.1"/>
    </source>
</evidence>
<reference evidence="3" key="1">
    <citation type="submission" date="2022-07" db="EMBL/GenBank/DDBJ databases">
        <title>Phylogenomic reconstructions and comparative analyses of Kickxellomycotina fungi.</title>
        <authorList>
            <person name="Reynolds N.K."/>
            <person name="Stajich J.E."/>
            <person name="Barry K."/>
            <person name="Grigoriev I.V."/>
            <person name="Crous P."/>
            <person name="Smith M.E."/>
        </authorList>
    </citation>
    <scope>NUCLEOTIDE SEQUENCE</scope>
    <source>
        <strain evidence="3">NBRC 105414</strain>
    </source>
</reference>
<dbReference type="CDD" id="cd14686">
    <property type="entry name" value="bZIP"/>
    <property type="match status" value="1"/>
</dbReference>
<dbReference type="AlphaFoldDB" id="A0A9W8H9A7"/>
<feature type="compositionally biased region" description="Gly residues" evidence="1">
    <location>
        <begin position="1"/>
        <end position="10"/>
    </location>
</feature>
<feature type="compositionally biased region" description="Basic and acidic residues" evidence="1">
    <location>
        <begin position="20"/>
        <end position="46"/>
    </location>
</feature>
<dbReference type="SMART" id="SM00338">
    <property type="entry name" value="BRLZ"/>
    <property type="match status" value="1"/>
</dbReference>
<dbReference type="EMBL" id="JANBUL010000299">
    <property type="protein sequence ID" value="KAJ2777311.1"/>
    <property type="molecule type" value="Genomic_DNA"/>
</dbReference>
<dbReference type="OrthoDB" id="5566657at2759"/>
<evidence type="ECO:0000259" key="2">
    <source>
        <dbReference type="PROSITE" id="PS50217"/>
    </source>
</evidence>
<proteinExistence type="predicted"/>
<comment type="caution">
    <text evidence="3">The sequence shown here is derived from an EMBL/GenBank/DDBJ whole genome shotgun (WGS) entry which is preliminary data.</text>
</comment>
<sequence>MDLHGGGMGMDGQQHPQRRRAVDIEERRRQNRDAAARHRQRQQERLSTLERHEAVLQQRVSELRTEIMSLHNQREGLPQPARDPLTTTLLSMLETVDGLRSSLDRCVDESVAVVKELRCIARATERKE</sequence>
<accession>A0A9W8H9A7</accession>
<gene>
    <name evidence="3" type="ORF">H4R18_005212</name>
</gene>
<feature type="domain" description="BZIP" evidence="2">
    <location>
        <begin position="25"/>
        <end position="77"/>
    </location>
</feature>
<dbReference type="Pfam" id="PF00170">
    <property type="entry name" value="bZIP_1"/>
    <property type="match status" value="1"/>
</dbReference>
<evidence type="ECO:0000256" key="1">
    <source>
        <dbReference type="SAM" id="MobiDB-lite"/>
    </source>
</evidence>
<dbReference type="PROSITE" id="PS50217">
    <property type="entry name" value="BZIP"/>
    <property type="match status" value="1"/>
</dbReference>
<dbReference type="Gene3D" id="1.20.5.170">
    <property type="match status" value="1"/>
</dbReference>
<name>A0A9W8H9A7_9FUNG</name>
<evidence type="ECO:0000313" key="4">
    <source>
        <dbReference type="Proteomes" id="UP001140217"/>
    </source>
</evidence>
<organism evidence="3 4">
    <name type="scientific">Coemansia javaensis</name>
    <dbReference type="NCBI Taxonomy" id="2761396"/>
    <lineage>
        <taxon>Eukaryota</taxon>
        <taxon>Fungi</taxon>
        <taxon>Fungi incertae sedis</taxon>
        <taxon>Zoopagomycota</taxon>
        <taxon>Kickxellomycotina</taxon>
        <taxon>Kickxellomycetes</taxon>
        <taxon>Kickxellales</taxon>
        <taxon>Kickxellaceae</taxon>
        <taxon>Coemansia</taxon>
    </lineage>
</organism>
<dbReference type="PROSITE" id="PS00036">
    <property type="entry name" value="BZIP_BASIC"/>
    <property type="match status" value="1"/>
</dbReference>
<feature type="region of interest" description="Disordered" evidence="1">
    <location>
        <begin position="1"/>
        <end position="46"/>
    </location>
</feature>
<keyword evidence="4" id="KW-1185">Reference proteome</keyword>
<dbReference type="GO" id="GO:0003700">
    <property type="term" value="F:DNA-binding transcription factor activity"/>
    <property type="evidence" value="ECO:0007669"/>
    <property type="project" value="InterPro"/>
</dbReference>
<dbReference type="SUPFAM" id="SSF57959">
    <property type="entry name" value="Leucine zipper domain"/>
    <property type="match status" value="1"/>
</dbReference>
<dbReference type="InterPro" id="IPR004827">
    <property type="entry name" value="bZIP"/>
</dbReference>
<dbReference type="Proteomes" id="UP001140217">
    <property type="component" value="Unassembled WGS sequence"/>
</dbReference>